<reference evidence="2 3" key="1">
    <citation type="submission" date="2019-02" db="EMBL/GenBank/DDBJ databases">
        <title>Deep-cultivation of Planctomycetes and their phenomic and genomic characterization uncovers novel biology.</title>
        <authorList>
            <person name="Wiegand S."/>
            <person name="Jogler M."/>
            <person name="Boedeker C."/>
            <person name="Pinto D."/>
            <person name="Vollmers J."/>
            <person name="Rivas-Marin E."/>
            <person name="Kohn T."/>
            <person name="Peeters S.H."/>
            <person name="Heuer A."/>
            <person name="Rast P."/>
            <person name="Oberbeckmann S."/>
            <person name="Bunk B."/>
            <person name="Jeske O."/>
            <person name="Meyerdierks A."/>
            <person name="Storesund J.E."/>
            <person name="Kallscheuer N."/>
            <person name="Luecker S."/>
            <person name="Lage O.M."/>
            <person name="Pohl T."/>
            <person name="Merkel B.J."/>
            <person name="Hornburger P."/>
            <person name="Mueller R.-W."/>
            <person name="Bruemmer F."/>
            <person name="Labrenz M."/>
            <person name="Spormann A.M."/>
            <person name="Op Den Camp H."/>
            <person name="Overmann J."/>
            <person name="Amann R."/>
            <person name="Jetten M.S.M."/>
            <person name="Mascher T."/>
            <person name="Medema M.H."/>
            <person name="Devos D.P."/>
            <person name="Kaster A.-K."/>
            <person name="Ovreas L."/>
            <person name="Rohde M."/>
            <person name="Galperin M.Y."/>
            <person name="Jogler C."/>
        </authorList>
    </citation>
    <scope>NUCLEOTIDE SEQUENCE [LARGE SCALE GENOMIC DNA]</scope>
    <source>
        <strain evidence="2 3">Poly59</strain>
    </source>
</reference>
<dbReference type="EMBL" id="SJPX01000003">
    <property type="protein sequence ID" value="TWU51421.1"/>
    <property type="molecule type" value="Genomic_DNA"/>
</dbReference>
<dbReference type="AlphaFoldDB" id="A0A5C6EW21"/>
<protein>
    <submittedName>
        <fullName evidence="2">Uncharacterized protein</fullName>
    </submittedName>
</protein>
<accession>A0A5C6EW21</accession>
<gene>
    <name evidence="2" type="ORF">Poly59_30130</name>
</gene>
<evidence type="ECO:0000313" key="3">
    <source>
        <dbReference type="Proteomes" id="UP000317977"/>
    </source>
</evidence>
<sequence>MEREDGFTTESSTDSITVTIDGREYTREPGVCFVALDTGTKYTSQRLTVPGNATLEELKQVSLAIELPQFKQLIDPLERAEPSDAPKDRASRIDNGKSTSGPR</sequence>
<keyword evidence="3" id="KW-1185">Reference proteome</keyword>
<evidence type="ECO:0000313" key="2">
    <source>
        <dbReference type="EMBL" id="TWU51421.1"/>
    </source>
</evidence>
<feature type="compositionally biased region" description="Basic and acidic residues" evidence="1">
    <location>
        <begin position="76"/>
        <end position="95"/>
    </location>
</feature>
<proteinExistence type="predicted"/>
<dbReference type="Proteomes" id="UP000317977">
    <property type="component" value="Unassembled WGS sequence"/>
</dbReference>
<evidence type="ECO:0000256" key="1">
    <source>
        <dbReference type="SAM" id="MobiDB-lite"/>
    </source>
</evidence>
<comment type="caution">
    <text evidence="2">The sequence shown here is derived from an EMBL/GenBank/DDBJ whole genome shotgun (WGS) entry which is preliminary data.</text>
</comment>
<feature type="region of interest" description="Disordered" evidence="1">
    <location>
        <begin position="76"/>
        <end position="103"/>
    </location>
</feature>
<organism evidence="2 3">
    <name type="scientific">Rubripirellula reticaptiva</name>
    <dbReference type="NCBI Taxonomy" id="2528013"/>
    <lineage>
        <taxon>Bacteria</taxon>
        <taxon>Pseudomonadati</taxon>
        <taxon>Planctomycetota</taxon>
        <taxon>Planctomycetia</taxon>
        <taxon>Pirellulales</taxon>
        <taxon>Pirellulaceae</taxon>
        <taxon>Rubripirellula</taxon>
    </lineage>
</organism>
<name>A0A5C6EW21_9BACT</name>